<protein>
    <submittedName>
        <fullName evidence="1">Uncharacterized protein</fullName>
    </submittedName>
</protein>
<dbReference type="RefSeq" id="XP_012766881.1">
    <property type="nucleotide sequence ID" value="XM_012911427.1"/>
</dbReference>
<proteinExistence type="predicted"/>
<evidence type="ECO:0000313" key="2">
    <source>
        <dbReference type="Proteomes" id="UP000033188"/>
    </source>
</evidence>
<name>A0A061DAD8_BABBI</name>
<dbReference type="Proteomes" id="UP000033188">
    <property type="component" value="Chromosome 1"/>
</dbReference>
<dbReference type="GeneID" id="24563236"/>
<dbReference type="VEuPathDB" id="PiroplasmaDB:BBBOND_0109930"/>
<reference evidence="2" key="1">
    <citation type="journal article" date="2014" name="Nucleic Acids Res.">
        <title>The evolutionary dynamics of variant antigen genes in Babesia reveal a history of genomic innovation underlying host-parasite interaction.</title>
        <authorList>
            <person name="Jackson A.P."/>
            <person name="Otto T.D."/>
            <person name="Darby A."/>
            <person name="Ramaprasad A."/>
            <person name="Xia D."/>
            <person name="Echaide I.E."/>
            <person name="Farber M."/>
            <person name="Gahlot S."/>
            <person name="Gamble J."/>
            <person name="Gupta D."/>
            <person name="Gupta Y."/>
            <person name="Jackson L."/>
            <person name="Malandrin L."/>
            <person name="Malas T.B."/>
            <person name="Moussa E."/>
            <person name="Nair M."/>
            <person name="Reid A.J."/>
            <person name="Sanders M."/>
            <person name="Sharma J."/>
            <person name="Tracey A."/>
            <person name="Quail M.A."/>
            <person name="Weir W."/>
            <person name="Wastling J.M."/>
            <person name="Hall N."/>
            <person name="Willadsen P."/>
            <person name="Lingelbach K."/>
            <person name="Shiels B."/>
            <person name="Tait A."/>
            <person name="Berriman M."/>
            <person name="Allred D.R."/>
            <person name="Pain A."/>
        </authorList>
    </citation>
    <scope>NUCLEOTIDE SEQUENCE [LARGE SCALE GENOMIC DNA]</scope>
    <source>
        <strain evidence="2">Bond</strain>
    </source>
</reference>
<evidence type="ECO:0000313" key="1">
    <source>
        <dbReference type="EMBL" id="CDR94695.1"/>
    </source>
</evidence>
<sequence>MDLGTGVLVARKTGLEALIHEVNWRPRRRLRKLERSDVRLSPHHLQCATVPERLDAAGQIGVYTGVRGIRVHNMSLGDLFGRVSDGFRDSKPKLQ</sequence>
<accession>A0A061DAD8</accession>
<dbReference type="KEGG" id="bbig:BBBOND_0109930"/>
<organism evidence="1 2">
    <name type="scientific">Babesia bigemina</name>
    <dbReference type="NCBI Taxonomy" id="5866"/>
    <lineage>
        <taxon>Eukaryota</taxon>
        <taxon>Sar</taxon>
        <taxon>Alveolata</taxon>
        <taxon>Apicomplexa</taxon>
        <taxon>Aconoidasida</taxon>
        <taxon>Piroplasmida</taxon>
        <taxon>Babesiidae</taxon>
        <taxon>Babesia</taxon>
    </lineage>
</organism>
<keyword evidence="2" id="KW-1185">Reference proteome</keyword>
<dbReference type="AlphaFoldDB" id="A0A061DAD8"/>
<dbReference type="EMBL" id="LK391707">
    <property type="protein sequence ID" value="CDR94695.1"/>
    <property type="molecule type" value="Genomic_DNA"/>
</dbReference>
<gene>
    <name evidence="1" type="ORF">BBBOND_0109930</name>
</gene>